<evidence type="ECO:0000256" key="1">
    <source>
        <dbReference type="SAM" id="MobiDB-lite"/>
    </source>
</evidence>
<dbReference type="Proteomes" id="UP000257109">
    <property type="component" value="Unassembled WGS sequence"/>
</dbReference>
<reference evidence="2" key="1">
    <citation type="submission" date="2018-05" db="EMBL/GenBank/DDBJ databases">
        <title>Draft genome of Mucuna pruriens seed.</title>
        <authorList>
            <person name="Nnadi N.E."/>
            <person name="Vos R."/>
            <person name="Hasami M.H."/>
            <person name="Devisetty U.K."/>
            <person name="Aguiy J.C."/>
        </authorList>
    </citation>
    <scope>NUCLEOTIDE SEQUENCE [LARGE SCALE GENOMIC DNA]</scope>
    <source>
        <strain evidence="2">JCA_2017</strain>
    </source>
</reference>
<name>A0A371E691_MUCPR</name>
<feature type="non-terminal residue" evidence="2">
    <location>
        <position position="1"/>
    </location>
</feature>
<dbReference type="AlphaFoldDB" id="A0A371E691"/>
<evidence type="ECO:0000313" key="3">
    <source>
        <dbReference type="Proteomes" id="UP000257109"/>
    </source>
</evidence>
<feature type="region of interest" description="Disordered" evidence="1">
    <location>
        <begin position="1"/>
        <end position="26"/>
    </location>
</feature>
<proteinExistence type="predicted"/>
<accession>A0A371E691</accession>
<protein>
    <submittedName>
        <fullName evidence="2">Uncharacterized protein</fullName>
    </submittedName>
</protein>
<comment type="caution">
    <text evidence="2">The sequence shown here is derived from an EMBL/GenBank/DDBJ whole genome shotgun (WGS) entry which is preliminary data.</text>
</comment>
<keyword evidence="3" id="KW-1185">Reference proteome</keyword>
<sequence length="92" mass="11076">MLQVKKMHKKQDIEQEHKKKNKIKCKHSKTHRNFQVLFGQIGIRVYPLRVEHLTMQGKRSYITPWNMKDMQSNKPSSFKEQQLLEIKNDSIL</sequence>
<gene>
    <name evidence="2" type="ORF">CR513_60214</name>
</gene>
<dbReference type="EMBL" id="QJKJ01016075">
    <property type="protein sequence ID" value="RDX61548.1"/>
    <property type="molecule type" value="Genomic_DNA"/>
</dbReference>
<evidence type="ECO:0000313" key="2">
    <source>
        <dbReference type="EMBL" id="RDX61548.1"/>
    </source>
</evidence>
<organism evidence="2 3">
    <name type="scientific">Mucuna pruriens</name>
    <name type="common">Velvet bean</name>
    <name type="synonym">Dolichos pruriens</name>
    <dbReference type="NCBI Taxonomy" id="157652"/>
    <lineage>
        <taxon>Eukaryota</taxon>
        <taxon>Viridiplantae</taxon>
        <taxon>Streptophyta</taxon>
        <taxon>Embryophyta</taxon>
        <taxon>Tracheophyta</taxon>
        <taxon>Spermatophyta</taxon>
        <taxon>Magnoliopsida</taxon>
        <taxon>eudicotyledons</taxon>
        <taxon>Gunneridae</taxon>
        <taxon>Pentapetalae</taxon>
        <taxon>rosids</taxon>
        <taxon>fabids</taxon>
        <taxon>Fabales</taxon>
        <taxon>Fabaceae</taxon>
        <taxon>Papilionoideae</taxon>
        <taxon>50 kb inversion clade</taxon>
        <taxon>NPAAA clade</taxon>
        <taxon>indigoferoid/millettioid clade</taxon>
        <taxon>Phaseoleae</taxon>
        <taxon>Mucuna</taxon>
    </lineage>
</organism>